<dbReference type="EMBL" id="CAXAMN010023017">
    <property type="protein sequence ID" value="CAK9074491.1"/>
    <property type="molecule type" value="Genomic_DNA"/>
</dbReference>
<keyword evidence="2" id="KW-1185">Reference proteome</keyword>
<protein>
    <submittedName>
        <fullName evidence="1">Uncharacterized protein</fullName>
    </submittedName>
</protein>
<proteinExistence type="predicted"/>
<gene>
    <name evidence="1" type="ORF">CCMP2556_LOCUS36696</name>
</gene>
<accession>A0ABP0PFI3</accession>
<organism evidence="1 2">
    <name type="scientific">Durusdinium trenchii</name>
    <dbReference type="NCBI Taxonomy" id="1381693"/>
    <lineage>
        <taxon>Eukaryota</taxon>
        <taxon>Sar</taxon>
        <taxon>Alveolata</taxon>
        <taxon>Dinophyceae</taxon>
        <taxon>Suessiales</taxon>
        <taxon>Symbiodiniaceae</taxon>
        <taxon>Durusdinium</taxon>
    </lineage>
</organism>
<evidence type="ECO:0000313" key="1">
    <source>
        <dbReference type="EMBL" id="CAK9074491.1"/>
    </source>
</evidence>
<comment type="caution">
    <text evidence="1">The sequence shown here is derived from an EMBL/GenBank/DDBJ whole genome shotgun (WGS) entry which is preliminary data.</text>
</comment>
<reference evidence="1 2" key="1">
    <citation type="submission" date="2024-02" db="EMBL/GenBank/DDBJ databases">
        <authorList>
            <person name="Chen Y."/>
            <person name="Shah S."/>
            <person name="Dougan E. K."/>
            <person name="Thang M."/>
            <person name="Chan C."/>
        </authorList>
    </citation>
    <scope>NUCLEOTIDE SEQUENCE [LARGE SCALE GENOMIC DNA]</scope>
</reference>
<dbReference type="Proteomes" id="UP001642484">
    <property type="component" value="Unassembled WGS sequence"/>
</dbReference>
<name>A0ABP0PFI3_9DINO</name>
<sequence>MQPICYSTHGWIWDSSTAPLKPPSIQITRFRFSDCSCVMSKPKSEATAVVYARCFVEAINKLPPYQISDLPLDVNQVDVNPTTSASIASLLLEQRHQDRVQPELD</sequence>
<evidence type="ECO:0000313" key="2">
    <source>
        <dbReference type="Proteomes" id="UP001642484"/>
    </source>
</evidence>